<evidence type="ECO:0000313" key="4">
    <source>
        <dbReference type="Proteomes" id="UP000832097"/>
    </source>
</evidence>
<dbReference type="RefSeq" id="WP_243555030.1">
    <property type="nucleotide sequence ID" value="NZ_CP094528.1"/>
</dbReference>
<reference evidence="3 4" key="1">
    <citation type="submission" date="2022-03" db="EMBL/GenBank/DDBJ databases">
        <title>Mucilaginibacter sp. isolated from the gut of Protaetia brevitarsis seulensis larvae.</title>
        <authorList>
            <person name="Won M."/>
            <person name="Kim S.-J."/>
            <person name="Kwon S.-W."/>
        </authorList>
    </citation>
    <scope>NUCLEOTIDE SEQUENCE [LARGE SCALE GENOMIC DNA]</scope>
    <source>
        <strain evidence="3 4">CFWR-12</strain>
    </source>
</reference>
<keyword evidence="1" id="KW-0812">Transmembrane</keyword>
<keyword evidence="2" id="KW-0732">Signal</keyword>
<sequence length="219" mass="22456">MFPRLFAALAVVCATLLAAPAAANAEDYVPGAPEDPTLAGSTVSPACEADVPWIQFRVVLTDPESLSTSRDATLVLSDGSNTHTVPLGTIGPSGVLEGRVLWPGASVGPDGRGDGWPGWAFVGGEWVETDGNFAWTRGSIDARIEVNPSIPVALSYPPATPQCLTDPPRESTPAGTTATGIASTGFDGPMWAGVGIGAAGLIALGVIGVVLARRRRVRE</sequence>
<keyword evidence="1" id="KW-1133">Transmembrane helix</keyword>
<name>A0ABY4BX80_9MICO</name>
<feature type="chain" id="PRO_5046839743" evidence="2">
    <location>
        <begin position="26"/>
        <end position="219"/>
    </location>
</feature>
<gene>
    <name evidence="3" type="ORF">MTO99_16760</name>
</gene>
<accession>A0ABY4BX80</accession>
<dbReference type="Proteomes" id="UP000832097">
    <property type="component" value="Chromosome"/>
</dbReference>
<protein>
    <submittedName>
        <fullName evidence="3">Cell wall protein</fullName>
    </submittedName>
</protein>
<feature type="signal peptide" evidence="2">
    <location>
        <begin position="1"/>
        <end position="25"/>
    </location>
</feature>
<feature type="transmembrane region" description="Helical" evidence="1">
    <location>
        <begin position="190"/>
        <end position="212"/>
    </location>
</feature>
<evidence type="ECO:0000313" key="3">
    <source>
        <dbReference type="EMBL" id="UOE43800.1"/>
    </source>
</evidence>
<dbReference type="EMBL" id="CP094528">
    <property type="protein sequence ID" value="UOE43800.1"/>
    <property type="molecule type" value="Genomic_DNA"/>
</dbReference>
<evidence type="ECO:0000256" key="1">
    <source>
        <dbReference type="SAM" id="Phobius"/>
    </source>
</evidence>
<keyword evidence="4" id="KW-1185">Reference proteome</keyword>
<keyword evidence="1" id="KW-0472">Membrane</keyword>
<evidence type="ECO:0000256" key="2">
    <source>
        <dbReference type="SAM" id="SignalP"/>
    </source>
</evidence>
<organism evidence="3 4">
    <name type="scientific">Agromyces larvae</name>
    <dbReference type="NCBI Taxonomy" id="2929802"/>
    <lineage>
        <taxon>Bacteria</taxon>
        <taxon>Bacillati</taxon>
        <taxon>Actinomycetota</taxon>
        <taxon>Actinomycetes</taxon>
        <taxon>Micrococcales</taxon>
        <taxon>Microbacteriaceae</taxon>
        <taxon>Agromyces</taxon>
    </lineage>
</organism>
<proteinExistence type="predicted"/>